<reference evidence="1 2" key="1">
    <citation type="submission" date="2014-06" db="EMBL/GenBank/DDBJ databases">
        <title>Genetic Variability of E. coli after antibiotic treatment.</title>
        <authorList>
            <person name="Silbergeld E."/>
            <person name="Coles C."/>
            <person name="Seidman J.C."/>
            <person name="You Y."/>
            <person name="George J."/>
            <person name="Nadendla S."/>
            <person name="Daugherty S.C."/>
            <person name="Nagaraj S."/>
            <person name="Ott S."/>
            <person name="Klega K."/>
            <person name="Rasko D."/>
        </authorList>
    </citation>
    <scope>NUCLEOTIDE SEQUENCE [LARGE SCALE GENOMIC DNA]</scope>
    <source>
        <strain evidence="1 2">2-460-02_S1_C1</strain>
    </source>
</reference>
<comment type="caution">
    <text evidence="1">The sequence shown here is derived from an EMBL/GenBank/DDBJ whole genome shotgun (WGS) entry which is preliminary data.</text>
</comment>
<sequence>MAGLFDVVILHAARTVREINSLTVRKIISYSYDLQYYP</sequence>
<dbReference type="AlphaFoldDB" id="A0A836ZAZ6"/>
<dbReference type="EMBL" id="JOSS01000028">
    <property type="protein sequence ID" value="KEO32293.1"/>
    <property type="molecule type" value="Genomic_DNA"/>
</dbReference>
<dbReference type="Proteomes" id="UP000028038">
    <property type="component" value="Unassembled WGS sequence"/>
</dbReference>
<evidence type="ECO:0000313" key="2">
    <source>
        <dbReference type="Proteomes" id="UP000028038"/>
    </source>
</evidence>
<proteinExistence type="predicted"/>
<gene>
    <name evidence="1" type="ORF">AB05_1682</name>
</gene>
<organism evidence="1 2">
    <name type="scientific">Escherichia coli 2-460-02_S1_C1</name>
    <dbReference type="NCBI Taxonomy" id="1444044"/>
    <lineage>
        <taxon>Bacteria</taxon>
        <taxon>Pseudomonadati</taxon>
        <taxon>Pseudomonadota</taxon>
        <taxon>Gammaproteobacteria</taxon>
        <taxon>Enterobacterales</taxon>
        <taxon>Enterobacteriaceae</taxon>
        <taxon>Escherichia</taxon>
    </lineage>
</organism>
<name>A0A836ZAZ6_ECOLX</name>
<accession>A0A836ZAZ6</accession>
<protein>
    <submittedName>
        <fullName evidence="1">Uncharacterized protein</fullName>
    </submittedName>
</protein>
<evidence type="ECO:0000313" key="1">
    <source>
        <dbReference type="EMBL" id="KEO32293.1"/>
    </source>
</evidence>